<dbReference type="SUPFAM" id="SSF53335">
    <property type="entry name" value="S-adenosyl-L-methionine-dependent methyltransferases"/>
    <property type="match status" value="1"/>
</dbReference>
<evidence type="ECO:0000256" key="3">
    <source>
        <dbReference type="ARBA" id="ARBA00022603"/>
    </source>
</evidence>
<dbReference type="CDD" id="cd02440">
    <property type="entry name" value="AdoMet_MTases"/>
    <property type="match status" value="1"/>
</dbReference>
<dbReference type="EMBL" id="LR134421">
    <property type="protein sequence ID" value="VEH85228.1"/>
    <property type="molecule type" value="Genomic_DNA"/>
</dbReference>
<comment type="similarity">
    <text evidence="6">Belongs to the methyltransferase superfamily. RlmI family.</text>
</comment>
<organism evidence="9 11">
    <name type="scientific">Legionella adelaidensis</name>
    <dbReference type="NCBI Taxonomy" id="45056"/>
    <lineage>
        <taxon>Bacteria</taxon>
        <taxon>Pseudomonadati</taxon>
        <taxon>Pseudomonadota</taxon>
        <taxon>Gammaproteobacteria</taxon>
        <taxon>Legionellales</taxon>
        <taxon>Legionellaceae</taxon>
        <taxon>Legionella</taxon>
    </lineage>
</organism>
<keyword evidence="11" id="KW-1185">Reference proteome</keyword>
<dbReference type="PANTHER" id="PTHR42873:SF1">
    <property type="entry name" value="S-ADENOSYLMETHIONINE-DEPENDENT METHYLTRANSFERASE DOMAIN-CONTAINING PROTEIN"/>
    <property type="match status" value="1"/>
</dbReference>
<dbReference type="InterPro" id="IPR025714">
    <property type="entry name" value="Methyltranfer_dom"/>
</dbReference>
<dbReference type="EC" id="2.1.1.191" evidence="10"/>
<dbReference type="GO" id="GO:0006364">
    <property type="term" value="P:rRNA processing"/>
    <property type="evidence" value="ECO:0007669"/>
    <property type="project" value="UniProtKB-KW"/>
</dbReference>
<accession>A0A0W0R401</accession>
<keyword evidence="5" id="KW-0949">S-adenosyl-L-methionine</keyword>
<protein>
    <submittedName>
        <fullName evidence="9">SAM-dependent methyltransferase</fullName>
        <ecNumber evidence="10">2.1.1.191</ecNumber>
    </submittedName>
</protein>
<dbReference type="Proteomes" id="UP000054859">
    <property type="component" value="Unassembled WGS sequence"/>
</dbReference>
<evidence type="ECO:0000256" key="5">
    <source>
        <dbReference type="ARBA" id="ARBA00022691"/>
    </source>
</evidence>
<name>A0A0W0R401_9GAMM</name>
<reference evidence="9 11" key="1">
    <citation type="submission" date="2015-11" db="EMBL/GenBank/DDBJ databases">
        <title>Identification of large and diverse effector repertoires of 38 Legionella species.</title>
        <authorList>
            <person name="Burstein D."/>
            <person name="Amaro F."/>
            <person name="Zusman T."/>
            <person name="Lifshitz Z."/>
            <person name="Cohen O."/>
            <person name="Gilbert J.A."/>
            <person name="Pupko T."/>
            <person name="Shuman H.A."/>
            <person name="Segal G."/>
        </authorList>
    </citation>
    <scope>NUCLEOTIDE SEQUENCE [LARGE SCALE GENOMIC DNA]</scope>
    <source>
        <strain evidence="9 11">1762-AUS-E</strain>
    </source>
</reference>
<evidence type="ECO:0000256" key="6">
    <source>
        <dbReference type="ARBA" id="ARBA00038091"/>
    </source>
</evidence>
<evidence type="ECO:0000313" key="12">
    <source>
        <dbReference type="Proteomes" id="UP000281170"/>
    </source>
</evidence>
<evidence type="ECO:0000259" key="8">
    <source>
        <dbReference type="Pfam" id="PF17785"/>
    </source>
</evidence>
<dbReference type="PROSITE" id="PS50890">
    <property type="entry name" value="PUA"/>
    <property type="match status" value="1"/>
</dbReference>
<feature type="domain" description="RlmI-like PUA" evidence="8">
    <location>
        <begin position="5"/>
        <end position="67"/>
    </location>
</feature>
<dbReference type="Proteomes" id="UP000281170">
    <property type="component" value="Plasmid 12"/>
</dbReference>
<evidence type="ECO:0000313" key="9">
    <source>
        <dbReference type="EMBL" id="KTC65800.1"/>
    </source>
</evidence>
<dbReference type="Pfam" id="PF17785">
    <property type="entry name" value="PUA_3"/>
    <property type="match status" value="1"/>
</dbReference>
<dbReference type="PATRIC" id="fig|45056.6.peg.474"/>
<evidence type="ECO:0000313" key="11">
    <source>
        <dbReference type="Proteomes" id="UP000054859"/>
    </source>
</evidence>
<dbReference type="Gene3D" id="2.30.130.10">
    <property type="entry name" value="PUA domain"/>
    <property type="match status" value="1"/>
</dbReference>
<dbReference type="CDD" id="cd11572">
    <property type="entry name" value="RlmI_M_like"/>
    <property type="match status" value="1"/>
</dbReference>
<evidence type="ECO:0000256" key="4">
    <source>
        <dbReference type="ARBA" id="ARBA00022679"/>
    </source>
</evidence>
<dbReference type="RefSeq" id="WP_058461532.1">
    <property type="nucleotide sequence ID" value="NZ_CAAAHS010000004.1"/>
</dbReference>
<dbReference type="AlphaFoldDB" id="A0A0W0R401"/>
<evidence type="ECO:0000313" key="10">
    <source>
        <dbReference type="EMBL" id="VEH85228.1"/>
    </source>
</evidence>
<dbReference type="Gene3D" id="3.30.750.80">
    <property type="entry name" value="RNA methyltransferase domain (HRMD) like"/>
    <property type="match status" value="1"/>
</dbReference>
<dbReference type="GO" id="GO:0008168">
    <property type="term" value="F:methyltransferase activity"/>
    <property type="evidence" value="ECO:0007669"/>
    <property type="project" value="UniProtKB-KW"/>
</dbReference>
<dbReference type="InterPro" id="IPR029063">
    <property type="entry name" value="SAM-dependent_MTases_sf"/>
</dbReference>
<dbReference type="InterPro" id="IPR041532">
    <property type="entry name" value="RlmI-like_PUA"/>
</dbReference>
<dbReference type="InterPro" id="IPR015947">
    <property type="entry name" value="PUA-like_sf"/>
</dbReference>
<geneLocation type="plasmid" evidence="10 12">
    <name>12</name>
</geneLocation>
<dbReference type="STRING" id="45056.Lade_0458"/>
<feature type="domain" description="Methyltransferase" evidence="7">
    <location>
        <begin position="220"/>
        <end position="351"/>
    </location>
</feature>
<dbReference type="GO" id="GO:0003723">
    <property type="term" value="F:RNA binding"/>
    <property type="evidence" value="ECO:0007669"/>
    <property type="project" value="InterPro"/>
</dbReference>
<gene>
    <name evidence="10" type="primary">rlmI</name>
    <name evidence="9" type="ORF">Lade_0458</name>
    <name evidence="10" type="ORF">NCTC12735_00853</name>
</gene>
<dbReference type="KEGG" id="ladl:NCTC12735_00853"/>
<keyword evidence="3 9" id="KW-0489">Methyltransferase</keyword>
<reference evidence="10 12" key="2">
    <citation type="submission" date="2018-12" db="EMBL/GenBank/DDBJ databases">
        <authorList>
            <consortium name="Pathogen Informatics"/>
        </authorList>
    </citation>
    <scope>NUCLEOTIDE SEQUENCE [LARGE SCALE GENOMIC DNA]</scope>
    <source>
        <strain evidence="10 12">NCTC12735</strain>
        <plasmid evidence="12">12</plasmid>
    </source>
</reference>
<evidence type="ECO:0000259" key="7">
    <source>
        <dbReference type="Pfam" id="PF13847"/>
    </source>
</evidence>
<dbReference type="PANTHER" id="PTHR42873">
    <property type="entry name" value="RIBOSOMAL RNA LARGE SUBUNIT METHYLTRANSFERASE"/>
    <property type="match status" value="1"/>
</dbReference>
<dbReference type="InterPro" id="IPR036974">
    <property type="entry name" value="PUA_sf"/>
</dbReference>
<dbReference type="GO" id="GO:0032259">
    <property type="term" value="P:methylation"/>
    <property type="evidence" value="ECO:0007669"/>
    <property type="project" value="UniProtKB-KW"/>
</dbReference>
<keyword evidence="10" id="KW-0614">Plasmid</keyword>
<keyword evidence="4 9" id="KW-0808">Transferase</keyword>
<dbReference type="EMBL" id="LNKA01000001">
    <property type="protein sequence ID" value="KTC65800.1"/>
    <property type="molecule type" value="Genomic_DNA"/>
</dbReference>
<dbReference type="Pfam" id="PF13847">
    <property type="entry name" value="Methyltransf_31"/>
    <property type="match status" value="1"/>
</dbReference>
<dbReference type="GO" id="GO:0005737">
    <property type="term" value="C:cytoplasm"/>
    <property type="evidence" value="ECO:0007669"/>
    <property type="project" value="UniProtKB-SubCell"/>
</dbReference>
<dbReference type="OrthoDB" id="9805492at2"/>
<evidence type="ECO:0000256" key="2">
    <source>
        <dbReference type="ARBA" id="ARBA00022490"/>
    </source>
</evidence>
<keyword evidence="2" id="KW-0963">Cytoplasm</keyword>
<dbReference type="CDD" id="cd21153">
    <property type="entry name" value="PUA_RlmI"/>
    <property type="match status" value="1"/>
</dbReference>
<dbReference type="SUPFAM" id="SSF88697">
    <property type="entry name" value="PUA domain-like"/>
    <property type="match status" value="1"/>
</dbReference>
<proteinExistence type="inferred from homology"/>
<dbReference type="Gene3D" id="3.40.50.150">
    <property type="entry name" value="Vaccinia Virus protein VP39"/>
    <property type="match status" value="1"/>
</dbReference>
<sequence length="390" mass="43776">MKAAVYLHPTKLNVFRKGHPWIFPKAITTSKGNLKTGGLVDIYSPENAFLGVGIYNEHSLYRVRVLAYAFENLENYELSTILMHRLKQAIDLRNAINLPNESTTAYRFFNSEADGLSGLTIDRFNNTLVISSSAYWVEKNKELIISQLQSLLPQVTILWFPQEKALKQDGFQLVDSNTVSAQEEIMEEGIRFVIDFSNTQKTGLFLDQRENHHRLASLAKNKKVLDLYTYTGGFALHAAKAGAERVVGIDSSAQAIELAQKNANNNQLKNIEFLVGDARNYLTKASEFDIVILDPPKLVPSQRHLERAKNYYRFLHREVFNVMKSGSLLMTCNCSAALSASEFAELVSNQAFTVGKMVRILGIYGPARCHPVLASFPEGHYLTAILLLVL</sequence>
<comment type="subcellular location">
    <subcellularLocation>
        <location evidence="1">Cytoplasm</location>
    </subcellularLocation>
</comment>
<evidence type="ECO:0000256" key="1">
    <source>
        <dbReference type="ARBA" id="ARBA00004496"/>
    </source>
</evidence>